<dbReference type="SMART" id="SM00369">
    <property type="entry name" value="LRR_TYP"/>
    <property type="match status" value="6"/>
</dbReference>
<comment type="caution">
    <text evidence="14">The sequence shown here is derived from an EMBL/GenBank/DDBJ whole genome shotgun (WGS) entry which is preliminary data.</text>
</comment>
<evidence type="ECO:0000256" key="2">
    <source>
        <dbReference type="ARBA" id="ARBA00009592"/>
    </source>
</evidence>
<dbReference type="InterPro" id="IPR013210">
    <property type="entry name" value="LRR_N_plant-typ"/>
</dbReference>
<evidence type="ECO:0000256" key="7">
    <source>
        <dbReference type="ARBA" id="ARBA00022737"/>
    </source>
</evidence>
<comment type="subcellular location">
    <subcellularLocation>
        <location evidence="1">Cell membrane</location>
        <topology evidence="1">Single-pass type I membrane protein</topology>
    </subcellularLocation>
</comment>
<dbReference type="InterPro" id="IPR046956">
    <property type="entry name" value="RLP23-like"/>
</dbReference>
<evidence type="ECO:0000313" key="14">
    <source>
        <dbReference type="EMBL" id="MED6223990.1"/>
    </source>
</evidence>
<evidence type="ECO:0000313" key="15">
    <source>
        <dbReference type="Proteomes" id="UP001341840"/>
    </source>
</evidence>
<evidence type="ECO:0000256" key="5">
    <source>
        <dbReference type="ARBA" id="ARBA00022692"/>
    </source>
</evidence>
<reference evidence="14 15" key="1">
    <citation type="journal article" date="2023" name="Plants (Basel)">
        <title>Bridging the Gap: Combining Genomics and Transcriptomics Approaches to Understand Stylosanthes scabra, an Orphan Legume from the Brazilian Caatinga.</title>
        <authorList>
            <person name="Ferreira-Neto J.R.C."/>
            <person name="da Silva M.D."/>
            <person name="Binneck E."/>
            <person name="de Melo N.F."/>
            <person name="da Silva R.H."/>
            <person name="de Melo A.L.T.M."/>
            <person name="Pandolfi V."/>
            <person name="Bustamante F.O."/>
            <person name="Brasileiro-Vidal A.C."/>
            <person name="Benko-Iseppon A.M."/>
        </authorList>
    </citation>
    <scope>NUCLEOTIDE SEQUENCE [LARGE SCALE GENOMIC DNA]</scope>
    <source>
        <tissue evidence="14">Leaves</tissue>
    </source>
</reference>
<dbReference type="Proteomes" id="UP001341840">
    <property type="component" value="Unassembled WGS sequence"/>
</dbReference>
<evidence type="ECO:0000256" key="10">
    <source>
        <dbReference type="ARBA" id="ARBA00023170"/>
    </source>
</evidence>
<dbReference type="EMBL" id="JASCZI010272989">
    <property type="protein sequence ID" value="MED6223990.1"/>
    <property type="molecule type" value="Genomic_DNA"/>
</dbReference>
<name>A0ABU6ZQ00_9FABA</name>
<protein>
    <recommendedName>
        <fullName evidence="16">Leucine-rich repeat-containing N-terminal plant-type domain-containing protein</fullName>
    </recommendedName>
</protein>
<dbReference type="InterPro" id="IPR055414">
    <property type="entry name" value="LRR_R13L4/SHOC2-like"/>
</dbReference>
<dbReference type="Pfam" id="PF13855">
    <property type="entry name" value="LRR_8"/>
    <property type="match status" value="1"/>
</dbReference>
<keyword evidence="8" id="KW-1133">Transmembrane helix</keyword>
<keyword evidence="6" id="KW-0732">Signal</keyword>
<dbReference type="InterPro" id="IPR032675">
    <property type="entry name" value="LRR_dom_sf"/>
</dbReference>
<feature type="domain" description="Disease resistance R13L4/SHOC-2-like LRR" evidence="13">
    <location>
        <begin position="118"/>
        <end position="305"/>
    </location>
</feature>
<dbReference type="Gene3D" id="3.80.10.10">
    <property type="entry name" value="Ribonuclease Inhibitor"/>
    <property type="match status" value="2"/>
</dbReference>
<proteinExistence type="inferred from homology"/>
<comment type="similarity">
    <text evidence="2">Belongs to the RLP family.</text>
</comment>
<keyword evidence="11" id="KW-0325">Glycoprotein</keyword>
<sequence length="439" mass="48470">MSFCSRLLRAGGAFESPQNHDDEWRSFCGGVDDGGGGLLPWRSAGVASVKCIESERQALLSLKRGFNVTDDWLSSWGDGEQQKECCNWEGVKCSKNTGHVLILDLHVDPYDEGTRASISPSLGELSHLKYLDLSGNYFTLTTSIPPFIGSLTFLTHLNLSPCYFGGKIPPQMGNLRFLEYLDLGANNFDLPQQTLSQLLNLTHLVFLDLSFNNLAGGFHLELTNIGNAFTRTIPSQFKKLSRLQYLDLNPKGSDDGETMSLSSDLEWLSQLSTLRYFSLPGVNLTSASSWQRQLSGLSHLQYLDLNGCNLVDHMPTSSLASPVNFSTSLSFVDISNNSLMDSSFILSWLMNSTSTLVTLRMNDNDLTGTIPKTFGDKLMSSLEELNLTNNELEGQIPVSFFHIGSLTTLDLSHNRFTGMLPEDLSQLSSLQELPFKTTG</sequence>
<evidence type="ECO:0000256" key="3">
    <source>
        <dbReference type="ARBA" id="ARBA00022475"/>
    </source>
</evidence>
<accession>A0ABU6ZQ00</accession>
<dbReference type="Pfam" id="PF23598">
    <property type="entry name" value="LRR_14"/>
    <property type="match status" value="1"/>
</dbReference>
<dbReference type="PANTHER" id="PTHR48063">
    <property type="entry name" value="LRR RECEPTOR-LIKE KINASE"/>
    <property type="match status" value="1"/>
</dbReference>
<keyword evidence="3" id="KW-1003">Cell membrane</keyword>
<keyword evidence="4" id="KW-0433">Leucine-rich repeat</keyword>
<evidence type="ECO:0000256" key="8">
    <source>
        <dbReference type="ARBA" id="ARBA00022989"/>
    </source>
</evidence>
<gene>
    <name evidence="14" type="ORF">PIB30_079494</name>
</gene>
<dbReference type="SUPFAM" id="SSF52058">
    <property type="entry name" value="L domain-like"/>
    <property type="match status" value="1"/>
</dbReference>
<keyword evidence="5" id="KW-0812">Transmembrane</keyword>
<feature type="domain" description="Leucine-rich repeat-containing N-terminal plant-type" evidence="12">
    <location>
        <begin position="53"/>
        <end position="94"/>
    </location>
</feature>
<keyword evidence="7" id="KW-0677">Repeat</keyword>
<dbReference type="InterPro" id="IPR001611">
    <property type="entry name" value="Leu-rich_rpt"/>
</dbReference>
<evidence type="ECO:0000256" key="9">
    <source>
        <dbReference type="ARBA" id="ARBA00023136"/>
    </source>
</evidence>
<evidence type="ECO:0000256" key="4">
    <source>
        <dbReference type="ARBA" id="ARBA00022614"/>
    </source>
</evidence>
<dbReference type="Pfam" id="PF08263">
    <property type="entry name" value="LRRNT_2"/>
    <property type="match status" value="1"/>
</dbReference>
<keyword evidence="9" id="KW-0472">Membrane</keyword>
<keyword evidence="10" id="KW-0675">Receptor</keyword>
<evidence type="ECO:0000256" key="1">
    <source>
        <dbReference type="ARBA" id="ARBA00004251"/>
    </source>
</evidence>
<evidence type="ECO:0008006" key="16">
    <source>
        <dbReference type="Google" id="ProtNLM"/>
    </source>
</evidence>
<dbReference type="InterPro" id="IPR003591">
    <property type="entry name" value="Leu-rich_rpt_typical-subtyp"/>
</dbReference>
<evidence type="ECO:0000256" key="11">
    <source>
        <dbReference type="ARBA" id="ARBA00023180"/>
    </source>
</evidence>
<evidence type="ECO:0000259" key="13">
    <source>
        <dbReference type="Pfam" id="PF23598"/>
    </source>
</evidence>
<evidence type="ECO:0000259" key="12">
    <source>
        <dbReference type="Pfam" id="PF08263"/>
    </source>
</evidence>
<evidence type="ECO:0000256" key="6">
    <source>
        <dbReference type="ARBA" id="ARBA00022729"/>
    </source>
</evidence>
<organism evidence="14 15">
    <name type="scientific">Stylosanthes scabra</name>
    <dbReference type="NCBI Taxonomy" id="79078"/>
    <lineage>
        <taxon>Eukaryota</taxon>
        <taxon>Viridiplantae</taxon>
        <taxon>Streptophyta</taxon>
        <taxon>Embryophyta</taxon>
        <taxon>Tracheophyta</taxon>
        <taxon>Spermatophyta</taxon>
        <taxon>Magnoliopsida</taxon>
        <taxon>eudicotyledons</taxon>
        <taxon>Gunneridae</taxon>
        <taxon>Pentapetalae</taxon>
        <taxon>rosids</taxon>
        <taxon>fabids</taxon>
        <taxon>Fabales</taxon>
        <taxon>Fabaceae</taxon>
        <taxon>Papilionoideae</taxon>
        <taxon>50 kb inversion clade</taxon>
        <taxon>dalbergioids sensu lato</taxon>
        <taxon>Dalbergieae</taxon>
        <taxon>Pterocarpus clade</taxon>
        <taxon>Stylosanthes</taxon>
    </lineage>
</organism>
<keyword evidence="15" id="KW-1185">Reference proteome</keyword>